<evidence type="ECO:0000313" key="3">
    <source>
        <dbReference type="Proteomes" id="UP000010866"/>
    </source>
</evidence>
<dbReference type="Pfam" id="PF17761">
    <property type="entry name" value="DUF1016_N"/>
    <property type="match status" value="1"/>
</dbReference>
<name>L0KW32_METHD</name>
<sequence length="147" mass="16737">MTDKKNRKPVPDKSLHPDECITMNTHNVATFDFSNLVDAIRQVYEKCAAQASKAVNINLTLRNWVIGCYIYEYEQKGADRASYGQNLLPRLSVRLRETAAIKYHFRELGRCREFYLAYPEIGGTLPPQFVKLISSEIKQSIFGGMGS</sequence>
<reference evidence="3" key="1">
    <citation type="submission" date="2012-02" db="EMBL/GenBank/DDBJ databases">
        <title>Complete sequence of chromosome of Methanomethylovorans hollandica DSM 15978.</title>
        <authorList>
            <person name="Lucas S."/>
            <person name="Copeland A."/>
            <person name="Lapidus A."/>
            <person name="Glavina del Rio T."/>
            <person name="Dalin E."/>
            <person name="Tice H."/>
            <person name="Bruce D."/>
            <person name="Goodwin L."/>
            <person name="Pitluck S."/>
            <person name="Peters L."/>
            <person name="Mikhailova N."/>
            <person name="Held B."/>
            <person name="Kyrpides N."/>
            <person name="Mavromatis K."/>
            <person name="Ivanova N."/>
            <person name="Brettin T."/>
            <person name="Detter J.C."/>
            <person name="Han C."/>
            <person name="Larimer F."/>
            <person name="Land M."/>
            <person name="Hauser L."/>
            <person name="Markowitz V."/>
            <person name="Cheng J.-F."/>
            <person name="Hugenholtz P."/>
            <person name="Woyke T."/>
            <person name="Wu D."/>
            <person name="Spring S."/>
            <person name="Schroeder M."/>
            <person name="Brambilla E."/>
            <person name="Klenk H.-P."/>
            <person name="Eisen J.A."/>
        </authorList>
    </citation>
    <scope>NUCLEOTIDE SEQUENCE [LARGE SCALE GENOMIC DNA]</scope>
    <source>
        <strain evidence="3">DSM 15978 / NBRC 107637 / DMS1</strain>
    </source>
</reference>
<dbReference type="OrthoDB" id="359256at2157"/>
<feature type="domain" description="YhcG N-terminal" evidence="1">
    <location>
        <begin position="40"/>
        <end position="120"/>
    </location>
</feature>
<keyword evidence="3" id="KW-1185">Reference proteome</keyword>
<organism evidence="2 3">
    <name type="scientific">Methanomethylovorans hollandica (strain DSM 15978 / NBRC 107637 / DMS1)</name>
    <dbReference type="NCBI Taxonomy" id="867904"/>
    <lineage>
        <taxon>Archaea</taxon>
        <taxon>Methanobacteriati</taxon>
        <taxon>Methanobacteriota</taxon>
        <taxon>Stenosarchaea group</taxon>
        <taxon>Methanomicrobia</taxon>
        <taxon>Methanosarcinales</taxon>
        <taxon>Methanosarcinaceae</taxon>
        <taxon>Methanomethylovorans</taxon>
    </lineage>
</organism>
<dbReference type="Proteomes" id="UP000010866">
    <property type="component" value="Chromosome"/>
</dbReference>
<accession>L0KW32</accession>
<dbReference type="KEGG" id="mhz:Metho_0634"/>
<evidence type="ECO:0000313" key="2">
    <source>
        <dbReference type="EMBL" id="AGB48890.1"/>
    </source>
</evidence>
<evidence type="ECO:0000259" key="1">
    <source>
        <dbReference type="Pfam" id="PF17761"/>
    </source>
</evidence>
<dbReference type="AlphaFoldDB" id="L0KW32"/>
<gene>
    <name evidence="2" type="ordered locus">Metho_0634</name>
</gene>
<dbReference type="EMBL" id="CP003362">
    <property type="protein sequence ID" value="AGB48890.1"/>
    <property type="molecule type" value="Genomic_DNA"/>
</dbReference>
<dbReference type="HOGENOM" id="CLU_1763872_0_0_2"/>
<dbReference type="RefSeq" id="WP_015324058.1">
    <property type="nucleotide sequence ID" value="NC_019977.1"/>
</dbReference>
<dbReference type="GeneID" id="14407766"/>
<protein>
    <recommendedName>
        <fullName evidence="1">YhcG N-terminal domain-containing protein</fullName>
    </recommendedName>
</protein>
<dbReference type="InterPro" id="IPR041527">
    <property type="entry name" value="YhcG_N"/>
</dbReference>
<proteinExistence type="predicted"/>
<dbReference type="STRING" id="867904.Metho_0634"/>